<feature type="domain" description="L-tryptophan decarboxylase PsiD-like" evidence="4">
    <location>
        <begin position="64"/>
        <end position="200"/>
    </location>
</feature>
<feature type="chain" id="PRO_5020784823" description="L-tryptophan decarboxylase PsiD-like domain-containing protein" evidence="3">
    <location>
        <begin position="21"/>
        <end position="474"/>
    </location>
</feature>
<keyword evidence="1" id="KW-0210">Decarboxylase</keyword>
<dbReference type="GO" id="GO:0004609">
    <property type="term" value="F:phosphatidylserine decarboxylase activity"/>
    <property type="evidence" value="ECO:0007669"/>
    <property type="project" value="InterPro"/>
</dbReference>
<organism evidence="5 6">
    <name type="scientific">Salinomyces thailandicus</name>
    <dbReference type="NCBI Taxonomy" id="706561"/>
    <lineage>
        <taxon>Eukaryota</taxon>
        <taxon>Fungi</taxon>
        <taxon>Dikarya</taxon>
        <taxon>Ascomycota</taxon>
        <taxon>Pezizomycotina</taxon>
        <taxon>Dothideomycetes</taxon>
        <taxon>Dothideomycetidae</taxon>
        <taxon>Mycosphaerellales</taxon>
        <taxon>Teratosphaeriaceae</taxon>
        <taxon>Salinomyces</taxon>
    </lineage>
</organism>
<comment type="caution">
    <text evidence="5">The sequence shown here is derived from an EMBL/GenBank/DDBJ whole genome shotgun (WGS) entry which is preliminary data.</text>
</comment>
<evidence type="ECO:0000313" key="6">
    <source>
        <dbReference type="Proteomes" id="UP000308549"/>
    </source>
</evidence>
<evidence type="ECO:0000256" key="2">
    <source>
        <dbReference type="ARBA" id="ARBA00023239"/>
    </source>
</evidence>
<dbReference type="PANTHER" id="PTHR10067">
    <property type="entry name" value="PHOSPHATIDYLSERINE DECARBOXYLASE"/>
    <property type="match status" value="1"/>
</dbReference>
<dbReference type="EMBL" id="NAJL01000008">
    <property type="protein sequence ID" value="TKA31416.1"/>
    <property type="molecule type" value="Genomic_DNA"/>
</dbReference>
<dbReference type="Pfam" id="PF02666">
    <property type="entry name" value="PS_Dcarbxylase"/>
    <property type="match status" value="1"/>
</dbReference>
<dbReference type="GO" id="GO:0005739">
    <property type="term" value="C:mitochondrion"/>
    <property type="evidence" value="ECO:0007669"/>
    <property type="project" value="TreeGrafter"/>
</dbReference>
<dbReference type="Pfam" id="PF12588">
    <property type="entry name" value="PSDC"/>
    <property type="match status" value="1"/>
</dbReference>
<evidence type="ECO:0000256" key="1">
    <source>
        <dbReference type="ARBA" id="ARBA00022793"/>
    </source>
</evidence>
<feature type="signal peptide" evidence="3">
    <location>
        <begin position="1"/>
        <end position="20"/>
    </location>
</feature>
<reference evidence="5 6" key="1">
    <citation type="submission" date="2017-03" db="EMBL/GenBank/DDBJ databases">
        <title>Genomes of endolithic fungi from Antarctica.</title>
        <authorList>
            <person name="Coleine C."/>
            <person name="Masonjones S."/>
            <person name="Stajich J.E."/>
        </authorList>
    </citation>
    <scope>NUCLEOTIDE SEQUENCE [LARGE SCALE GENOMIC DNA]</scope>
    <source>
        <strain evidence="5 6">CCFEE 6315</strain>
    </source>
</reference>
<dbReference type="Proteomes" id="UP000308549">
    <property type="component" value="Unassembled WGS sequence"/>
</dbReference>
<dbReference type="GO" id="GO:0006646">
    <property type="term" value="P:phosphatidylethanolamine biosynthetic process"/>
    <property type="evidence" value="ECO:0007669"/>
    <property type="project" value="TreeGrafter"/>
</dbReference>
<evidence type="ECO:0000259" key="4">
    <source>
        <dbReference type="Pfam" id="PF12588"/>
    </source>
</evidence>
<gene>
    <name evidence="5" type="ORF">B0A50_02262</name>
</gene>
<keyword evidence="3" id="KW-0732">Signal</keyword>
<protein>
    <recommendedName>
        <fullName evidence="4">L-tryptophan decarboxylase PsiD-like domain-containing protein</fullName>
    </recommendedName>
</protein>
<name>A0A4U0UAE3_9PEZI</name>
<proteinExistence type="predicted"/>
<dbReference type="InterPro" id="IPR022237">
    <property type="entry name" value="PsiD-like"/>
</dbReference>
<evidence type="ECO:0000313" key="5">
    <source>
        <dbReference type="EMBL" id="TKA31416.1"/>
    </source>
</evidence>
<evidence type="ECO:0000256" key="3">
    <source>
        <dbReference type="SAM" id="SignalP"/>
    </source>
</evidence>
<keyword evidence="6" id="KW-1185">Reference proteome</keyword>
<dbReference type="PANTHER" id="PTHR10067:SF9">
    <property type="entry name" value="PHOSPHATIDYLSERINE DECARBOXYLASE FAMILY PROTEIN (AFU_ORTHOLOGUE AFUA_7G01730)"/>
    <property type="match status" value="1"/>
</dbReference>
<dbReference type="AlphaFoldDB" id="A0A4U0UAE3"/>
<dbReference type="OrthoDB" id="5973539at2759"/>
<keyword evidence="2" id="KW-0456">Lyase</keyword>
<accession>A0A4U0UAE3</accession>
<sequence>MKAPWRLLLSIGAFARVLNARTTSQSLTSGGRSGWLPNNNTAIQQWVSVKASEARSKHNGTLDPVIQAFKHAVDSRPDLARYADQMFVEVPDKYKSPYNETPSGTPELRNFADFLVLLDHIIHQGPDFYNKVDPPTAKDVVGFPINAALDWPMGTTAGYEFFLSSVVNDHMGRVLNHWAKYLGSAESVTVLDGWLSNLGKDTIATAGNNGKTNYTFEQLFACPNISAPYLGFRTWDDYFVRRFNPGIRPIAAPDNGPIDPHFPNPTLVITNACESAPLQLKHNISLSDNFFLKEQPYSLTNMLNFSPLAHNFVGGTVYQAYLSTFSYHRWHAPISGRIVKIENVAGTYYSENLFTGLAETTSPDDSGPNDSQAYISAVATRGIIYIQARDPRIGLMAVVFIGMAEVSSCEFTVKEGEEIVKGQEIGMFHFGGSTHVMVFQPGVELEFVEPIPKKGDFLKEKNRAVGSALAVVVS</sequence>
<dbReference type="InterPro" id="IPR003817">
    <property type="entry name" value="PS_Dcarbxylase"/>
</dbReference>